<evidence type="ECO:0000256" key="1">
    <source>
        <dbReference type="SAM" id="Phobius"/>
    </source>
</evidence>
<evidence type="ECO:0000313" key="2">
    <source>
        <dbReference type="EMBL" id="BCU03463.1"/>
    </source>
</evidence>
<name>A0A811BNH4_9VIRU</name>
<evidence type="ECO:0008006" key="4">
    <source>
        <dbReference type="Google" id="ProtNLM"/>
    </source>
</evidence>
<organism evidence="2 3">
    <name type="scientific">Pandoravirus japonicus</name>
    <dbReference type="NCBI Taxonomy" id="2823154"/>
    <lineage>
        <taxon>Viruses</taxon>
        <taxon>Pandoravirus</taxon>
    </lineage>
</organism>
<evidence type="ECO:0000313" key="3">
    <source>
        <dbReference type="Proteomes" id="UP001253637"/>
    </source>
</evidence>
<reference evidence="2" key="1">
    <citation type="submission" date="2021-04" db="EMBL/GenBank/DDBJ databases">
        <title>Draft Genome Sequence of Pandoravirus japonicus, Isolated from the Sabaishi River of Niigata, Japan.</title>
        <authorList>
            <person name="Hosokawa N."/>
            <person name="Takahashi H."/>
            <person name="Aoki K."/>
            <person name="Takemura M."/>
        </authorList>
    </citation>
    <scope>NUCLEOTIDE SEQUENCE</scope>
</reference>
<protein>
    <recommendedName>
        <fullName evidence="4">Transmembrane protein</fullName>
    </recommendedName>
</protein>
<feature type="transmembrane region" description="Helical" evidence="1">
    <location>
        <begin position="71"/>
        <end position="89"/>
    </location>
</feature>
<keyword evidence="1" id="KW-0812">Transmembrane</keyword>
<sequence length="174" mass="18816">MTLDAARRRATGPLAGVLGLFFSLPSLLCRRPSAVSMTLSPSGGKKVSRAARGQEMQPGHLARAPIASQKTLGDLALTALLFLLFSLGFSCRALSLWAHCACAPREATAAGRPVPRLLFFSAEPCPPTAHQKPTFSFVAFFIFILFMQTNKKKEKSPCWVRAGLSLSLKRARCP</sequence>
<keyword evidence="1" id="KW-1133">Transmembrane helix</keyword>
<accession>A0A811BNH4</accession>
<proteinExistence type="predicted"/>
<dbReference type="Proteomes" id="UP001253637">
    <property type="component" value="Segment"/>
</dbReference>
<feature type="transmembrane region" description="Helical" evidence="1">
    <location>
        <begin position="12"/>
        <end position="29"/>
    </location>
</feature>
<keyword evidence="1" id="KW-0472">Membrane</keyword>
<dbReference type="EMBL" id="LC625835">
    <property type="protein sequence ID" value="BCU03463.1"/>
    <property type="molecule type" value="Genomic_DNA"/>
</dbReference>